<reference evidence="2 3" key="1">
    <citation type="submission" date="2009-08" db="EMBL/GenBank/DDBJ databases">
        <title>The Genome Sequence of Spizellomyces punctatus strain DAOM BR117.</title>
        <authorList>
            <consortium name="The Broad Institute Genome Sequencing Platform"/>
            <person name="Russ C."/>
            <person name="Cuomo C."/>
            <person name="Shea T."/>
            <person name="Young S.K."/>
            <person name="Zeng Q."/>
            <person name="Koehrsen M."/>
            <person name="Haas B."/>
            <person name="Borodovsky M."/>
            <person name="Guigo R."/>
            <person name="Alvarado L."/>
            <person name="Berlin A."/>
            <person name="Bochicchio J."/>
            <person name="Borenstein D."/>
            <person name="Chapman S."/>
            <person name="Chen Z."/>
            <person name="Engels R."/>
            <person name="Freedman E."/>
            <person name="Gellesch M."/>
            <person name="Goldberg J."/>
            <person name="Griggs A."/>
            <person name="Gujja S."/>
            <person name="Heiman D."/>
            <person name="Hepburn T."/>
            <person name="Howarth C."/>
            <person name="Jen D."/>
            <person name="Larson L."/>
            <person name="Lewis B."/>
            <person name="Mehta T."/>
            <person name="Park D."/>
            <person name="Pearson M."/>
            <person name="Roberts A."/>
            <person name="Saif S."/>
            <person name="Shenoy N."/>
            <person name="Sisk P."/>
            <person name="Stolte C."/>
            <person name="Sykes S."/>
            <person name="Thomson T."/>
            <person name="Walk T."/>
            <person name="White J."/>
            <person name="Yandava C."/>
            <person name="Burger G."/>
            <person name="Gray M.W."/>
            <person name="Holland P.W.H."/>
            <person name="King N."/>
            <person name="Lang F.B.F."/>
            <person name="Roger A.J."/>
            <person name="Ruiz-Trillo I."/>
            <person name="Lander E."/>
            <person name="Nusbaum C."/>
        </authorList>
    </citation>
    <scope>NUCLEOTIDE SEQUENCE [LARGE SCALE GENOMIC DNA]</scope>
    <source>
        <strain evidence="2 3">DAOM BR117</strain>
    </source>
</reference>
<dbReference type="GO" id="GO:0003729">
    <property type="term" value="F:mRNA binding"/>
    <property type="evidence" value="ECO:0007669"/>
    <property type="project" value="TreeGrafter"/>
</dbReference>
<dbReference type="PANTHER" id="PTHR12357:SF89">
    <property type="entry name" value="YTH DOMAIN-CONTAINING FAMILY PROTEIN"/>
    <property type="match status" value="1"/>
</dbReference>
<organism evidence="2 3">
    <name type="scientific">Spizellomyces punctatus (strain DAOM BR117)</name>
    <dbReference type="NCBI Taxonomy" id="645134"/>
    <lineage>
        <taxon>Eukaryota</taxon>
        <taxon>Fungi</taxon>
        <taxon>Fungi incertae sedis</taxon>
        <taxon>Chytridiomycota</taxon>
        <taxon>Chytridiomycota incertae sedis</taxon>
        <taxon>Chytridiomycetes</taxon>
        <taxon>Spizellomycetales</taxon>
        <taxon>Spizellomycetaceae</taxon>
        <taxon>Spizellomyces</taxon>
    </lineage>
</organism>
<dbReference type="InParanoid" id="A0A0L0HB71"/>
<feature type="domain" description="YTH" evidence="1">
    <location>
        <begin position="173"/>
        <end position="309"/>
    </location>
</feature>
<evidence type="ECO:0000313" key="2">
    <source>
        <dbReference type="EMBL" id="KNC97968.1"/>
    </source>
</evidence>
<name>A0A0L0HB71_SPIPD</name>
<sequence length="341" mass="38162">MYEKELGWDAWARRSSVPNDTMKSTLPIALCHLYPAVNEGYQSGVLEGQRSRSSSFDTGLALIKSPSTTSSFTYRLPEWGCQVTPQSENMAKATAFSGLDMQESKLFTGIQTLVSESNLDRLALNPPPFESAKTPEWSDAASRFMEQVPLLTPSVIPLPKKHERPTKAKPDAARYFVIKSSSPYNVQASLRYNIWSSTDLGNRRLDTAFRTSTRSPPLVFLFFSVASSGRFCGVARMTSSVDWNASTDVWEHPQKWKGVFKLEWLLVKDVPNQVFRHLRVPANENKPVPNSRDTQELMSTIGQEVLKLFAMYPSDRSVLDDAVEPPSTQKTLSSMALLRGV</sequence>
<dbReference type="GeneID" id="27690220"/>
<dbReference type="CDD" id="cd21134">
    <property type="entry name" value="YTH"/>
    <property type="match status" value="1"/>
</dbReference>
<dbReference type="OrthoDB" id="306690at2759"/>
<evidence type="ECO:0000259" key="1">
    <source>
        <dbReference type="PROSITE" id="PS50882"/>
    </source>
</evidence>
<proteinExistence type="predicted"/>
<dbReference type="InterPro" id="IPR045168">
    <property type="entry name" value="YTH_prot"/>
</dbReference>
<dbReference type="Pfam" id="PF04146">
    <property type="entry name" value="YTH"/>
    <property type="match status" value="1"/>
</dbReference>
<accession>A0A0L0HB71</accession>
<dbReference type="GO" id="GO:0061157">
    <property type="term" value="P:mRNA destabilization"/>
    <property type="evidence" value="ECO:0007669"/>
    <property type="project" value="TreeGrafter"/>
</dbReference>
<dbReference type="GO" id="GO:0005737">
    <property type="term" value="C:cytoplasm"/>
    <property type="evidence" value="ECO:0007669"/>
    <property type="project" value="TreeGrafter"/>
</dbReference>
<dbReference type="InterPro" id="IPR007275">
    <property type="entry name" value="YTH_domain"/>
</dbReference>
<dbReference type="eggNOG" id="KOG1901">
    <property type="taxonomic scope" value="Eukaryota"/>
</dbReference>
<evidence type="ECO:0000313" key="3">
    <source>
        <dbReference type="Proteomes" id="UP000053201"/>
    </source>
</evidence>
<dbReference type="PROSITE" id="PS50882">
    <property type="entry name" value="YTH"/>
    <property type="match status" value="1"/>
</dbReference>
<dbReference type="EMBL" id="KQ257462">
    <property type="protein sequence ID" value="KNC97968.1"/>
    <property type="molecule type" value="Genomic_DNA"/>
</dbReference>
<dbReference type="PANTHER" id="PTHR12357">
    <property type="entry name" value="YTH YT521-B HOMOLOGY DOMAIN-CONTAINING"/>
    <property type="match status" value="1"/>
</dbReference>
<dbReference type="VEuPathDB" id="FungiDB:SPPG_06956"/>
<gene>
    <name evidence="2" type="ORF">SPPG_06956</name>
</gene>
<dbReference type="Proteomes" id="UP000053201">
    <property type="component" value="Unassembled WGS sequence"/>
</dbReference>
<protein>
    <recommendedName>
        <fullName evidence="1">YTH domain-containing protein</fullName>
    </recommendedName>
</protein>
<dbReference type="Gene3D" id="3.10.590.10">
    <property type="entry name" value="ph1033 like domains"/>
    <property type="match status" value="1"/>
</dbReference>
<keyword evidence="3" id="KW-1185">Reference proteome</keyword>
<dbReference type="STRING" id="645134.A0A0L0HB71"/>
<dbReference type="AlphaFoldDB" id="A0A0L0HB71"/>
<dbReference type="GO" id="GO:1990247">
    <property type="term" value="F:N6-methyladenosine-containing RNA reader activity"/>
    <property type="evidence" value="ECO:0007669"/>
    <property type="project" value="TreeGrafter"/>
</dbReference>
<dbReference type="RefSeq" id="XP_016606008.1">
    <property type="nucleotide sequence ID" value="XM_016755145.1"/>
</dbReference>